<sequence>MDKTAMVQKAREMVAEVDELPTIPVVAMKVLELLEKPDVELDEVVDLILTDQVMAARVIKIVNSPLYRAAHEISSVKQALIYLGFRHVRELALTCSFIEAFKDKDGAFDVQTFWEHSFGVGIVAKLIAQRARYHDIEKAYLVGIIHDIGEVFLSYYHQDEFMKIVASKQGEPCKFYTLEEEYFGTTHCEVGLCIAEKWNFPKEYREIISLHHTPLEATIDPPLNAIVNLADLFCTVRQLDYGGREWISFNLAEEKAWEILKNYAPHLGGLDVERFCYELDDRVEEIQELVRSIFAGITEE</sequence>
<proteinExistence type="predicted"/>
<organism evidence="2 3">
    <name type="scientific">Geobacter argillaceus</name>
    <dbReference type="NCBI Taxonomy" id="345631"/>
    <lineage>
        <taxon>Bacteria</taxon>
        <taxon>Pseudomonadati</taxon>
        <taxon>Thermodesulfobacteriota</taxon>
        <taxon>Desulfuromonadia</taxon>
        <taxon>Geobacterales</taxon>
        <taxon>Geobacteraceae</taxon>
        <taxon>Geobacter</taxon>
    </lineage>
</organism>
<dbReference type="PANTHER" id="PTHR33525:SF3">
    <property type="entry name" value="RIBONUCLEASE Y"/>
    <property type="match status" value="1"/>
</dbReference>
<dbReference type="InterPro" id="IPR006675">
    <property type="entry name" value="HDIG_dom"/>
</dbReference>
<reference evidence="2 3" key="1">
    <citation type="submission" date="2019-07" db="EMBL/GenBank/DDBJ databases">
        <title>Genomic Encyclopedia of Archaeal and Bacterial Type Strains, Phase II (KMG-II): from individual species to whole genera.</title>
        <authorList>
            <person name="Goeker M."/>
        </authorList>
    </citation>
    <scope>NUCLEOTIDE SEQUENCE [LARGE SCALE GENOMIC DNA]</scope>
    <source>
        <strain evidence="2 3">ATCC BAA-1139</strain>
    </source>
</reference>
<dbReference type="Proteomes" id="UP000319449">
    <property type="component" value="Unassembled WGS sequence"/>
</dbReference>
<evidence type="ECO:0000313" key="3">
    <source>
        <dbReference type="Proteomes" id="UP000319449"/>
    </source>
</evidence>
<dbReference type="SMART" id="SM00471">
    <property type="entry name" value="HDc"/>
    <property type="match status" value="1"/>
</dbReference>
<dbReference type="EMBL" id="VLLN01000001">
    <property type="protein sequence ID" value="TWJ33515.1"/>
    <property type="molecule type" value="Genomic_DNA"/>
</dbReference>
<dbReference type="SUPFAM" id="SSF109604">
    <property type="entry name" value="HD-domain/PDEase-like"/>
    <property type="match status" value="1"/>
</dbReference>
<dbReference type="Pfam" id="PF08668">
    <property type="entry name" value="HDOD"/>
    <property type="match status" value="1"/>
</dbReference>
<gene>
    <name evidence="2" type="ORF">JN12_00189</name>
</gene>
<accession>A0A562WSE8</accession>
<dbReference type="OrthoDB" id="9773799at2"/>
<name>A0A562WSE8_9BACT</name>
<dbReference type="InterPro" id="IPR013976">
    <property type="entry name" value="HDOD"/>
</dbReference>
<feature type="domain" description="HDOD" evidence="1">
    <location>
        <begin position="20"/>
        <end position="214"/>
    </location>
</feature>
<dbReference type="CDD" id="cd00077">
    <property type="entry name" value="HDc"/>
    <property type="match status" value="1"/>
</dbReference>
<keyword evidence="3" id="KW-1185">Reference proteome</keyword>
<keyword evidence="2" id="KW-0808">Transferase</keyword>
<evidence type="ECO:0000259" key="1">
    <source>
        <dbReference type="PROSITE" id="PS51833"/>
    </source>
</evidence>
<dbReference type="InterPro" id="IPR052340">
    <property type="entry name" value="RNase_Y/CdgJ"/>
</dbReference>
<dbReference type="AlphaFoldDB" id="A0A562WSE8"/>
<dbReference type="PANTHER" id="PTHR33525">
    <property type="match status" value="1"/>
</dbReference>
<dbReference type="PROSITE" id="PS51833">
    <property type="entry name" value="HDOD"/>
    <property type="match status" value="1"/>
</dbReference>
<comment type="caution">
    <text evidence="2">The sequence shown here is derived from an EMBL/GenBank/DDBJ whole genome shotgun (WGS) entry which is preliminary data.</text>
</comment>
<dbReference type="GO" id="GO:0016740">
    <property type="term" value="F:transferase activity"/>
    <property type="evidence" value="ECO:0007669"/>
    <property type="project" value="UniProtKB-KW"/>
</dbReference>
<evidence type="ECO:0000313" key="2">
    <source>
        <dbReference type="EMBL" id="TWJ33515.1"/>
    </source>
</evidence>
<dbReference type="NCBIfam" id="TIGR00277">
    <property type="entry name" value="HDIG"/>
    <property type="match status" value="1"/>
</dbReference>
<protein>
    <submittedName>
        <fullName evidence="2">Putative nucleotidyltransferase with HDIG domain</fullName>
    </submittedName>
</protein>
<dbReference type="RefSeq" id="WP_145017150.1">
    <property type="nucleotide sequence ID" value="NZ_VLLN01000001.1"/>
</dbReference>
<dbReference type="Gene3D" id="1.10.3210.10">
    <property type="entry name" value="Hypothetical protein af1432"/>
    <property type="match status" value="1"/>
</dbReference>
<dbReference type="InterPro" id="IPR003607">
    <property type="entry name" value="HD/PDEase_dom"/>
</dbReference>